<dbReference type="Proteomes" id="UP000217979">
    <property type="component" value="Chromosome"/>
</dbReference>
<dbReference type="EMBL" id="CP023525">
    <property type="protein sequence ID" value="ATF93821.1"/>
    <property type="molecule type" value="Genomic_DNA"/>
</dbReference>
<accession>A0A291E198</accession>
<feature type="chain" id="PRO_5012200339" evidence="11">
    <location>
        <begin position="36"/>
        <end position="845"/>
    </location>
</feature>
<evidence type="ECO:0000256" key="2">
    <source>
        <dbReference type="ARBA" id="ARBA00008064"/>
    </source>
</evidence>
<keyword evidence="5" id="KW-1029">Fimbrium biogenesis</keyword>
<evidence type="ECO:0000256" key="6">
    <source>
        <dbReference type="ARBA" id="ARBA00022692"/>
    </source>
</evidence>
<keyword evidence="8" id="KW-0472">Membrane</keyword>
<dbReference type="SUPFAM" id="SSF141729">
    <property type="entry name" value="FimD N-terminal domain-like"/>
    <property type="match status" value="1"/>
</dbReference>
<dbReference type="Pfam" id="PF00577">
    <property type="entry name" value="Usher"/>
    <property type="match status" value="1"/>
</dbReference>
<evidence type="ECO:0000256" key="4">
    <source>
        <dbReference type="ARBA" id="ARBA00022452"/>
    </source>
</evidence>
<evidence type="ECO:0000256" key="10">
    <source>
        <dbReference type="ARBA" id="ARBA00023237"/>
    </source>
</evidence>
<evidence type="ECO:0000256" key="3">
    <source>
        <dbReference type="ARBA" id="ARBA00022448"/>
    </source>
</evidence>
<evidence type="ECO:0000256" key="11">
    <source>
        <dbReference type="SAM" id="SignalP"/>
    </source>
</evidence>
<dbReference type="InterPro" id="IPR037224">
    <property type="entry name" value="PapC_N_sf"/>
</dbReference>
<dbReference type="PANTHER" id="PTHR30451:SF9">
    <property type="entry name" value="F1 CAPSULE-ANCHORING PROTEIN"/>
    <property type="match status" value="1"/>
</dbReference>
<keyword evidence="10" id="KW-0998">Cell outer membrane</keyword>
<comment type="similarity">
    <text evidence="2">Belongs to the fimbrial export usher family.</text>
</comment>
<evidence type="ECO:0000313" key="14">
    <source>
        <dbReference type="EMBL" id="ATF93821.1"/>
    </source>
</evidence>
<sequence length="845" mass="91882">MCSPLTPPHSYLSRIFKKTALACLCLSTLPGGVQARTWTFDTTALGQDVDVSVFEQGGQLPGVYPVDILINGVRQDSRSMDFRSIKDSDGNNRLRTCLTSDQLRQYGVKVEDWPGLFKGDKTAFPEDECATMSAIPYASEQFDFNRMELQLSVPQIALWPVVRGIAPEGRWDDGIPAFLLNYRTSIREMQYRNSGAASTSGSAQLEPGLNLGAWRFRNLLSWQKTSGQNGKWERAYSRVERGLNDFKSRLTLGEYYTPSDVFDSVPFRGMMVGTDESMVPFSQRAFAPQVKGIARTRANIEVRQNGYLIYSTTVAPGEFELTDLAITGSGGDLEVTVLESDGNNQVFIVPWTTPAIAVREGYLKYNASVGEYHSSNSAVEQVPVGQLTAIYGLPWGITVFGGGQFSDHYQALSFGLGLSAGNYGAVSLNSIHARGQKQSQESTQGALWGLRYSKTLDATNTGISFSHYQYTSPDYTTLSDVLNTWRKDGYSGYYSSGESIKNRTSLTLSQSLGSIGSFSLSGTRNTYRYGKADQDYISASFGSSWKGVSWSLSMTEQTTSRNGSGNRKEQQYGLWVNIPLSTFDMWASTQVQGGSGRDTSYMAGLNGRAFDRQLNWNLRQNITQGNSSAQSSSVDMDWSGAYGNIGGGYNYSKNSRQMNAQISGGLIAHRNGVTLGQTLGTTTALVEAPGASGVAVNNWTGVKTDFRGYTTLGYLSPYQDNTVTLDPVSLPEDAEITQTDTRVTPTKGAVVPATFQTRIGGRALIALSRPGGNPVPFGAIVSLEGNDSPRATGVVGNESEVYMSGLPDNGTLLVQWGDGKQCRANYQLPKEKGLAGVYISQSQCN</sequence>
<feature type="signal peptide" evidence="11">
    <location>
        <begin position="1"/>
        <end position="35"/>
    </location>
</feature>
<dbReference type="Gene3D" id="3.10.20.410">
    <property type="match status" value="1"/>
</dbReference>
<dbReference type="FunFam" id="2.60.40.2610:FF:000001">
    <property type="entry name" value="Outer membrane fimbrial usher protein"/>
    <property type="match status" value="1"/>
</dbReference>
<keyword evidence="9" id="KW-1015">Disulfide bond</keyword>
<evidence type="ECO:0000256" key="5">
    <source>
        <dbReference type="ARBA" id="ARBA00022558"/>
    </source>
</evidence>
<keyword evidence="4" id="KW-1134">Transmembrane beta strand</keyword>
<dbReference type="GO" id="GO:0009279">
    <property type="term" value="C:cell outer membrane"/>
    <property type="evidence" value="ECO:0007669"/>
    <property type="project" value="UniProtKB-SubCell"/>
</dbReference>
<evidence type="ECO:0000256" key="9">
    <source>
        <dbReference type="ARBA" id="ARBA00023157"/>
    </source>
</evidence>
<evidence type="ECO:0000259" key="12">
    <source>
        <dbReference type="Pfam" id="PF13953"/>
    </source>
</evidence>
<proteinExistence type="inferred from homology"/>
<dbReference type="Gene3D" id="2.60.40.3110">
    <property type="match status" value="1"/>
</dbReference>
<evidence type="ECO:0000256" key="7">
    <source>
        <dbReference type="ARBA" id="ARBA00022729"/>
    </source>
</evidence>
<evidence type="ECO:0000259" key="13">
    <source>
        <dbReference type="Pfam" id="PF13954"/>
    </source>
</evidence>
<keyword evidence="6" id="KW-0812">Transmembrane</keyword>
<dbReference type="InterPro" id="IPR043142">
    <property type="entry name" value="PapC-like_C_sf"/>
</dbReference>
<organism evidence="14 15">
    <name type="scientific">Cedecea neteri</name>
    <dbReference type="NCBI Taxonomy" id="158822"/>
    <lineage>
        <taxon>Bacteria</taxon>
        <taxon>Pseudomonadati</taxon>
        <taxon>Pseudomonadota</taxon>
        <taxon>Gammaproteobacteria</taxon>
        <taxon>Enterobacterales</taxon>
        <taxon>Enterobacteriaceae</taxon>
        <taxon>Cedecea</taxon>
    </lineage>
</organism>
<gene>
    <name evidence="14" type="ORF">CO704_17790</name>
</gene>
<dbReference type="InterPro" id="IPR025885">
    <property type="entry name" value="PapC_N"/>
</dbReference>
<dbReference type="Gene3D" id="2.60.40.2070">
    <property type="match status" value="1"/>
</dbReference>
<evidence type="ECO:0000313" key="15">
    <source>
        <dbReference type="Proteomes" id="UP000217979"/>
    </source>
</evidence>
<name>A0A291E198_9ENTR</name>
<keyword evidence="3" id="KW-0813">Transport</keyword>
<dbReference type="PANTHER" id="PTHR30451">
    <property type="entry name" value="OUTER MEMBRANE USHER PROTEIN"/>
    <property type="match status" value="1"/>
</dbReference>
<dbReference type="GO" id="GO:0009297">
    <property type="term" value="P:pilus assembly"/>
    <property type="evidence" value="ECO:0007669"/>
    <property type="project" value="InterPro"/>
</dbReference>
<reference evidence="14 15" key="1">
    <citation type="submission" date="2017-09" db="EMBL/GenBank/DDBJ databases">
        <title>FDA dAtabase for Regulatory Grade micrObial Sequences (FDA-ARGOS): Supporting development and validation of Infectious Disease Dx tests.</title>
        <authorList>
            <person name="Minogue T."/>
            <person name="Wolcott M."/>
            <person name="Wasieloski L."/>
            <person name="Aguilar W."/>
            <person name="Moore D."/>
            <person name="Tallon L."/>
            <person name="Sadzewicz L."/>
            <person name="Ott S."/>
            <person name="Zhao X."/>
            <person name="Nagaraj S."/>
            <person name="Vavikolanu K."/>
            <person name="Aluvathingal J."/>
            <person name="Nadendla S."/>
            <person name="Sichtig H."/>
        </authorList>
    </citation>
    <scope>NUCLEOTIDE SEQUENCE [LARGE SCALE GENOMIC DNA]</scope>
    <source>
        <strain evidence="14 15">FDAARGOS_392</strain>
    </source>
</reference>
<dbReference type="GO" id="GO:0015473">
    <property type="term" value="F:fimbrial usher porin activity"/>
    <property type="evidence" value="ECO:0007669"/>
    <property type="project" value="InterPro"/>
</dbReference>
<dbReference type="InterPro" id="IPR000015">
    <property type="entry name" value="Fimb_usher"/>
</dbReference>
<dbReference type="Pfam" id="PF13953">
    <property type="entry name" value="PapC_C"/>
    <property type="match status" value="1"/>
</dbReference>
<dbReference type="InterPro" id="IPR025949">
    <property type="entry name" value="PapC-like_C"/>
</dbReference>
<dbReference type="FunFam" id="3.10.20.410:FF:000001">
    <property type="entry name" value="Fimbrial outer membrane usher protein"/>
    <property type="match status" value="1"/>
</dbReference>
<feature type="domain" description="PapC N-terminal" evidence="13">
    <location>
        <begin position="40"/>
        <end position="185"/>
    </location>
</feature>
<evidence type="ECO:0000256" key="1">
    <source>
        <dbReference type="ARBA" id="ARBA00004571"/>
    </source>
</evidence>
<keyword evidence="7 11" id="KW-0732">Signal</keyword>
<dbReference type="Gene3D" id="2.60.40.2610">
    <property type="entry name" value="Outer membrane usher protein FimD, plug domain"/>
    <property type="match status" value="1"/>
</dbReference>
<dbReference type="AlphaFoldDB" id="A0A291E198"/>
<feature type="domain" description="PapC-like C-terminal" evidence="12">
    <location>
        <begin position="764"/>
        <end position="830"/>
    </location>
</feature>
<protein>
    <submittedName>
        <fullName evidence="14">Pilin outer membrane usher protein SafC</fullName>
    </submittedName>
</protein>
<comment type="subcellular location">
    <subcellularLocation>
        <location evidence="1">Cell outer membrane</location>
        <topology evidence="1">Multi-pass membrane protein</topology>
    </subcellularLocation>
</comment>
<dbReference type="Pfam" id="PF13954">
    <property type="entry name" value="PapC_N"/>
    <property type="match status" value="1"/>
</dbReference>
<evidence type="ECO:0000256" key="8">
    <source>
        <dbReference type="ARBA" id="ARBA00023136"/>
    </source>
</evidence>
<dbReference type="InterPro" id="IPR042186">
    <property type="entry name" value="FimD_plug_dom"/>
</dbReference>